<dbReference type="KEGG" id="vin:AKJ08_2215"/>
<protein>
    <submittedName>
        <fullName evidence="6">Glycosyl transferase, group 2 family protein</fullName>
    </submittedName>
</protein>
<dbReference type="PANTHER" id="PTHR43630:SF1">
    <property type="entry name" value="POLY-BETA-1,6-N-ACETYL-D-GLUCOSAMINE SYNTHASE"/>
    <property type="match status" value="1"/>
</dbReference>
<evidence type="ECO:0000313" key="6">
    <source>
        <dbReference type="EMBL" id="AKU91828.1"/>
    </source>
</evidence>
<feature type="region of interest" description="Disordered" evidence="4">
    <location>
        <begin position="455"/>
        <end position="477"/>
    </location>
</feature>
<evidence type="ECO:0000256" key="2">
    <source>
        <dbReference type="ARBA" id="ARBA00022676"/>
    </source>
</evidence>
<dbReference type="CDD" id="cd06423">
    <property type="entry name" value="CESA_like"/>
    <property type="match status" value="1"/>
</dbReference>
<dbReference type="Proteomes" id="UP000055590">
    <property type="component" value="Chromosome"/>
</dbReference>
<dbReference type="AlphaFoldDB" id="A0A0K1PE65"/>
<evidence type="ECO:0000256" key="4">
    <source>
        <dbReference type="SAM" id="MobiDB-lite"/>
    </source>
</evidence>
<keyword evidence="2" id="KW-0328">Glycosyltransferase</keyword>
<feature type="transmembrane region" description="Helical" evidence="5">
    <location>
        <begin position="346"/>
        <end position="372"/>
    </location>
</feature>
<name>A0A0K1PE65_9BACT</name>
<dbReference type="GO" id="GO:0016757">
    <property type="term" value="F:glycosyltransferase activity"/>
    <property type="evidence" value="ECO:0007669"/>
    <property type="project" value="UniProtKB-KW"/>
</dbReference>
<accession>A0A0K1PE65</accession>
<reference evidence="6 7" key="1">
    <citation type="submission" date="2015-08" db="EMBL/GenBank/DDBJ databases">
        <authorList>
            <person name="Babu N.S."/>
            <person name="Beckwith C.J."/>
            <person name="Beseler K.G."/>
            <person name="Brison A."/>
            <person name="Carone J.V."/>
            <person name="Caskin T.P."/>
            <person name="Diamond M."/>
            <person name="Durham M.E."/>
            <person name="Foxe J.M."/>
            <person name="Go M."/>
            <person name="Henderson B.A."/>
            <person name="Jones I.B."/>
            <person name="McGettigan J.A."/>
            <person name="Micheletti S.J."/>
            <person name="Nasrallah M.E."/>
            <person name="Ortiz D."/>
            <person name="Piller C.R."/>
            <person name="Privatt S.R."/>
            <person name="Schneider S.L."/>
            <person name="Sharp S."/>
            <person name="Smith T.C."/>
            <person name="Stanton J.D."/>
            <person name="Ullery H.E."/>
            <person name="Wilson R.J."/>
            <person name="Serrano M.G."/>
            <person name="Buck G."/>
            <person name="Lee V."/>
            <person name="Wang Y."/>
            <person name="Carvalho R."/>
            <person name="Voegtly L."/>
            <person name="Shi R."/>
            <person name="Duckworth R."/>
            <person name="Johnson A."/>
            <person name="Loviza R."/>
            <person name="Walstead R."/>
            <person name="Shah Z."/>
            <person name="Kiflezghi M."/>
            <person name="Wade K."/>
            <person name="Ball S.L."/>
            <person name="Bradley K.W."/>
            <person name="Asai D.J."/>
            <person name="Bowman C.A."/>
            <person name="Russell D.A."/>
            <person name="Pope W.H."/>
            <person name="Jacobs-Sera D."/>
            <person name="Hendrix R.W."/>
            <person name="Hatfull G.F."/>
        </authorList>
    </citation>
    <scope>NUCLEOTIDE SEQUENCE [LARGE SCALE GENOMIC DNA]</scope>
    <source>
        <strain evidence="6 7">DSM 27710</strain>
    </source>
</reference>
<evidence type="ECO:0000313" key="7">
    <source>
        <dbReference type="Proteomes" id="UP000055590"/>
    </source>
</evidence>
<keyword evidence="5" id="KW-0472">Membrane</keyword>
<keyword evidence="3 6" id="KW-0808">Transferase</keyword>
<dbReference type="EMBL" id="CP012332">
    <property type="protein sequence ID" value="AKU91828.1"/>
    <property type="molecule type" value="Genomic_DNA"/>
</dbReference>
<organism evidence="6 7">
    <name type="scientific">Vulgatibacter incomptus</name>
    <dbReference type="NCBI Taxonomy" id="1391653"/>
    <lineage>
        <taxon>Bacteria</taxon>
        <taxon>Pseudomonadati</taxon>
        <taxon>Myxococcota</taxon>
        <taxon>Myxococcia</taxon>
        <taxon>Myxococcales</taxon>
        <taxon>Cystobacterineae</taxon>
        <taxon>Vulgatibacteraceae</taxon>
        <taxon>Vulgatibacter</taxon>
    </lineage>
</organism>
<dbReference type="Pfam" id="PF13641">
    <property type="entry name" value="Glyco_tranf_2_3"/>
    <property type="match status" value="1"/>
</dbReference>
<dbReference type="PANTHER" id="PTHR43630">
    <property type="entry name" value="POLY-BETA-1,6-N-ACETYL-D-GLUCOSAMINE SYNTHASE"/>
    <property type="match status" value="1"/>
</dbReference>
<dbReference type="SUPFAM" id="SSF53448">
    <property type="entry name" value="Nucleotide-diphospho-sugar transferases"/>
    <property type="match status" value="1"/>
</dbReference>
<keyword evidence="7" id="KW-1185">Reference proteome</keyword>
<evidence type="ECO:0000256" key="3">
    <source>
        <dbReference type="ARBA" id="ARBA00022679"/>
    </source>
</evidence>
<feature type="transmembrane region" description="Helical" evidence="5">
    <location>
        <begin position="6"/>
        <end position="27"/>
    </location>
</feature>
<evidence type="ECO:0000256" key="1">
    <source>
        <dbReference type="ARBA" id="ARBA00006739"/>
    </source>
</evidence>
<dbReference type="InterPro" id="IPR029044">
    <property type="entry name" value="Nucleotide-diphossugar_trans"/>
</dbReference>
<evidence type="ECO:0000256" key="5">
    <source>
        <dbReference type="SAM" id="Phobius"/>
    </source>
</evidence>
<keyword evidence="5" id="KW-1133">Transmembrane helix</keyword>
<dbReference type="Gene3D" id="3.90.550.10">
    <property type="entry name" value="Spore Coat Polysaccharide Biosynthesis Protein SpsA, Chain A"/>
    <property type="match status" value="1"/>
</dbReference>
<feature type="transmembrane region" description="Helical" evidence="5">
    <location>
        <begin position="378"/>
        <end position="404"/>
    </location>
</feature>
<comment type="similarity">
    <text evidence="1">Belongs to the glycosyltransferase 2 family.</text>
</comment>
<proteinExistence type="inferred from homology"/>
<sequence length="477" mass="53653">MVLAQLVVLAYFAGLQILSFVVAWRGVRTLWRTSRDVSRSMLDDLVEQKIWRPVSILVPAHNEARTIVESVRALSKLRFPEFEIIVVSDGSTDDTVRLLTAAFDLEARSRLHPRRLPCAEVKRILTSRRLANLTVVEKERGGKADALNAALNLAKYPLVCTVDADSLIERDALLRAARIFANDEKVVAVGGAVRPLNGALVEGGTVQALRLPRKWLERIQILEYGRAFFTGRVGWGSWNALTLISGAFGVFHRETVLAVGGYRVDTVGEDLDLVVRLHKHCRSRKIPYRIVSLPVPMCWTQVPADLGSLRAQRNRWQRGLWETLWAHRDMLFRPSFGRLGFVSIPYLWLFEGLAPFVEILGYLLIPICLWMGWLAPEIALYFVLLAAAYGLLLSLMGLVVEMLLENRYASPRERLVLILGAFLEMAGPRQILAFERLLAFFQVWTRKGEWGRMKRQRIGPTSVPPPKTGPGLEGSAG</sequence>
<dbReference type="STRING" id="1391653.AKJ08_2215"/>
<gene>
    <name evidence="6" type="ORF">AKJ08_2215</name>
</gene>
<keyword evidence="5" id="KW-0812">Transmembrane</keyword>
<dbReference type="PATRIC" id="fig|1391653.3.peg.2314"/>